<dbReference type="InterPro" id="IPR018392">
    <property type="entry name" value="LysM"/>
</dbReference>
<dbReference type="AlphaFoldDB" id="A0A060CEI8"/>
<protein>
    <submittedName>
        <fullName evidence="3">CAZy families GH73 protein</fullName>
    </submittedName>
</protein>
<dbReference type="SUPFAM" id="SSF54106">
    <property type="entry name" value="LysM domain"/>
    <property type="match status" value="1"/>
</dbReference>
<evidence type="ECO:0000259" key="2">
    <source>
        <dbReference type="PROSITE" id="PS51782"/>
    </source>
</evidence>
<dbReference type="SMART" id="SM00257">
    <property type="entry name" value="LysM"/>
    <property type="match status" value="2"/>
</dbReference>
<accession>A0A060CEI8</accession>
<dbReference type="Gene3D" id="3.10.350.10">
    <property type="entry name" value="LysM domain"/>
    <property type="match status" value="1"/>
</dbReference>
<dbReference type="Pfam" id="PF01476">
    <property type="entry name" value="LysM"/>
    <property type="match status" value="2"/>
</dbReference>
<organism evidence="3">
    <name type="scientific">uncultured Riemerella sp</name>
    <dbReference type="NCBI Taxonomy" id="201354"/>
    <lineage>
        <taxon>Bacteria</taxon>
        <taxon>Pseudomonadati</taxon>
        <taxon>Bacteroidota</taxon>
        <taxon>Flavobacteriia</taxon>
        <taxon>Flavobacteriales</taxon>
        <taxon>Weeksellaceae</taxon>
        <taxon>Riemerella</taxon>
        <taxon>environmental samples</taxon>
    </lineage>
</organism>
<dbReference type="EMBL" id="KF123866">
    <property type="protein sequence ID" value="AIA91176.1"/>
    <property type="molecule type" value="Genomic_DNA"/>
</dbReference>
<evidence type="ECO:0000256" key="1">
    <source>
        <dbReference type="SAM" id="MobiDB-lite"/>
    </source>
</evidence>
<feature type="region of interest" description="Disordered" evidence="1">
    <location>
        <begin position="87"/>
        <end position="106"/>
    </location>
</feature>
<dbReference type="CDD" id="cd00118">
    <property type="entry name" value="LysM"/>
    <property type="match status" value="1"/>
</dbReference>
<evidence type="ECO:0000313" key="3">
    <source>
        <dbReference type="EMBL" id="AIA91176.1"/>
    </source>
</evidence>
<proteinExistence type="predicted"/>
<feature type="domain" description="LysM" evidence="2">
    <location>
        <begin position="56"/>
        <end position="105"/>
    </location>
</feature>
<sequence length="106" mass="11966">MDYVVALENENFASLAKLYDFNPKELAAYNELPVNGKLTPGQFVFLGKKKNKGADKTYKVQEGDTMYLIAQKAGIKVSKLYKLNKMEAGQQPKPDNFESENQKKIT</sequence>
<dbReference type="InterPro" id="IPR036779">
    <property type="entry name" value="LysM_dom_sf"/>
</dbReference>
<name>A0A060CEI8_9FLAO</name>
<reference evidence="3" key="1">
    <citation type="journal article" date="2013" name="Environ. Microbiol.">
        <title>Seasonally variable intestinal metagenomes of the red palm weevil (Rhynchophorus ferrugineus).</title>
        <authorList>
            <person name="Jia S."/>
            <person name="Zhang X."/>
            <person name="Zhang G."/>
            <person name="Yin A."/>
            <person name="Zhang S."/>
            <person name="Li F."/>
            <person name="Wang L."/>
            <person name="Zhao D."/>
            <person name="Yun Q."/>
            <person name="Tala"/>
            <person name="Wang J."/>
            <person name="Sun G."/>
            <person name="Baabdullah M."/>
            <person name="Yu X."/>
            <person name="Hu S."/>
            <person name="Al-Mssallem I.S."/>
            <person name="Yu J."/>
        </authorList>
    </citation>
    <scope>NUCLEOTIDE SEQUENCE</scope>
</reference>
<dbReference type="PROSITE" id="PS51782">
    <property type="entry name" value="LYSM"/>
    <property type="match status" value="1"/>
</dbReference>